<proteinExistence type="predicted"/>
<dbReference type="AlphaFoldDB" id="A0A1X1FY10"/>
<dbReference type="InterPro" id="IPR059211">
    <property type="entry name" value="BOW99_gp33-like"/>
</dbReference>
<dbReference type="NCBIfam" id="NF047423">
    <property type="entry name" value="BOW99_gp33_fam"/>
    <property type="match status" value="1"/>
</dbReference>
<evidence type="ECO:0000313" key="1">
    <source>
        <dbReference type="EMBL" id="ORO39141.1"/>
    </source>
</evidence>
<dbReference type="EMBL" id="NCUC01000013">
    <property type="protein sequence ID" value="ORO39141.1"/>
    <property type="molecule type" value="Genomic_DNA"/>
</dbReference>
<dbReference type="Proteomes" id="UP000193538">
    <property type="component" value="Unassembled WGS sequence"/>
</dbReference>
<comment type="caution">
    <text evidence="1">The sequence shown here is derived from an EMBL/GenBank/DDBJ whole genome shotgun (WGS) entry which is preliminary data.</text>
</comment>
<gene>
    <name evidence="1" type="ORF">B7729_05885</name>
</gene>
<reference evidence="1 2" key="1">
    <citation type="journal article" date="2016" name="Eur. J. Clin. Microbiol. Infect. Dis.">
        <title>Whole genome sequencing as a tool for phylogenetic analysis of clinical strains of Mitis group streptococci.</title>
        <authorList>
            <person name="Rasmussen L.H."/>
            <person name="Dargis R."/>
            <person name="Hojholt K."/>
            <person name="Christensen J.J."/>
            <person name="Skovgaard O."/>
            <person name="Justesen U.S."/>
            <person name="Rosenvinge F.S."/>
            <person name="Moser C."/>
            <person name="Lukjancenko O."/>
            <person name="Rasmussen S."/>
            <person name="Nielsen X.C."/>
        </authorList>
    </citation>
    <scope>NUCLEOTIDE SEQUENCE [LARGE SCALE GENOMIC DNA]</scope>
    <source>
        <strain evidence="1 2">OD_348934_12</strain>
    </source>
</reference>
<protein>
    <submittedName>
        <fullName evidence="1">Uncharacterized protein</fullName>
    </submittedName>
</protein>
<evidence type="ECO:0000313" key="2">
    <source>
        <dbReference type="Proteomes" id="UP000193538"/>
    </source>
</evidence>
<sequence length="69" mass="7698">MAKVKGKWNPTISHIVPKGTKLADGTILDKETTLTQEEFTKNPPVIPAGHPFYNIWAGIIREKIEKGEL</sequence>
<organism evidence="1 2">
    <name type="scientific">Streptococcus oralis subsp. tigurinus</name>
    <dbReference type="NCBI Taxonomy" id="1077464"/>
    <lineage>
        <taxon>Bacteria</taxon>
        <taxon>Bacillati</taxon>
        <taxon>Bacillota</taxon>
        <taxon>Bacilli</taxon>
        <taxon>Lactobacillales</taxon>
        <taxon>Streptococcaceae</taxon>
        <taxon>Streptococcus</taxon>
    </lineage>
</organism>
<accession>A0A1X1FY10</accession>
<name>A0A1X1FY10_STROR</name>
<dbReference type="RefSeq" id="WP_001151314.1">
    <property type="nucleotide sequence ID" value="NZ_NCUC01000013.1"/>
</dbReference>